<keyword evidence="5" id="KW-1015">Disulfide bond</keyword>
<comment type="subcellular location">
    <subcellularLocation>
        <location evidence="1">Endomembrane system</location>
        <topology evidence="1">Multi-pass membrane protein</topology>
    </subcellularLocation>
</comment>
<feature type="transmembrane region" description="Helical" evidence="7">
    <location>
        <begin position="12"/>
        <end position="35"/>
    </location>
</feature>
<evidence type="ECO:0000256" key="1">
    <source>
        <dbReference type="ARBA" id="ARBA00004127"/>
    </source>
</evidence>
<organism evidence="9 10">
    <name type="scientific">Rasiella rasia</name>
    <dbReference type="NCBI Taxonomy" id="2744027"/>
    <lineage>
        <taxon>Bacteria</taxon>
        <taxon>Pseudomonadati</taxon>
        <taxon>Bacteroidota</taxon>
        <taxon>Flavobacteriia</taxon>
        <taxon>Flavobacteriales</taxon>
        <taxon>Flavobacteriaceae</taxon>
        <taxon>Rasiella</taxon>
    </lineage>
</organism>
<evidence type="ECO:0000259" key="8">
    <source>
        <dbReference type="SMART" id="SM00752"/>
    </source>
</evidence>
<keyword evidence="3 7" id="KW-1133">Transmembrane helix</keyword>
<dbReference type="InterPro" id="IPR007782">
    <property type="entry name" value="VKG_COase"/>
</dbReference>
<keyword evidence="2 7" id="KW-0812">Transmembrane</keyword>
<feature type="transmembrane region" description="Helical" evidence="7">
    <location>
        <begin position="151"/>
        <end position="171"/>
    </location>
</feature>
<keyword evidence="4 7" id="KW-0472">Membrane</keyword>
<accession>A0A6G6GKU8</accession>
<dbReference type="Pfam" id="PF22777">
    <property type="entry name" value="VKGC_lumenal_dom"/>
    <property type="match status" value="1"/>
</dbReference>
<feature type="transmembrane region" description="Helical" evidence="7">
    <location>
        <begin position="204"/>
        <end position="225"/>
    </location>
</feature>
<feature type="transmembrane region" description="Helical" evidence="7">
    <location>
        <begin position="72"/>
        <end position="105"/>
    </location>
</feature>
<proteinExistence type="predicted"/>
<sequence>MFKRLTNFFYAPINPSIVCIFRIIFGLIATYQIIYYFKVDYTYQFIAGPEVLFYFNELSFLQPLPLPILKGLHFLLLISTVCITLGVWYRYAISFFFIVFSYFSFMDSTLYNNHIYLFSLFAFVMIFISADEKYSIKSRKRKDIAKMYIPAWHQYILMFLIALPYFFGGIAKLSSNWLHTNLVSEILSASKNNFLTQLFSNDTLIAFVKYGGLIYDLGIVFLLLFKRTRLFAVGLILIFNLTNNSLLFDDIGVFPLFMIVATILFFNPERVGNFTDTLFIKKKKVVKLSQKEKKRLKKQLKSKDVSATVTNGDAVVVENSDVLFAKSNKGLVTGLLLVFLIFHLVFPFRYLLHSNNPEWYGPGVHFAWRMKLQAKKVVTLNLTMQDRASGATGEIKEKTFISHNQSLHLVDRPVNLVLLAKYLKPKIEKQYGIVNPKISAEVIVEFNGLPAQQMIVPTVDLTEVDERDYNDLSWIVPLKMSEED</sequence>
<evidence type="ECO:0000313" key="9">
    <source>
        <dbReference type="EMBL" id="QIE59144.1"/>
    </source>
</evidence>
<feature type="transmembrane region" description="Helical" evidence="7">
    <location>
        <begin position="111"/>
        <end position="130"/>
    </location>
</feature>
<protein>
    <submittedName>
        <fullName evidence="9">HTTM domain-containing protein</fullName>
    </submittedName>
</protein>
<evidence type="ECO:0000256" key="3">
    <source>
        <dbReference type="ARBA" id="ARBA00022989"/>
    </source>
</evidence>
<dbReference type="InterPro" id="IPR011020">
    <property type="entry name" value="HTTM-like"/>
</dbReference>
<dbReference type="GO" id="GO:0012505">
    <property type="term" value="C:endomembrane system"/>
    <property type="evidence" value="ECO:0007669"/>
    <property type="project" value="UniProtKB-SubCell"/>
</dbReference>
<dbReference type="SMART" id="SM00752">
    <property type="entry name" value="HTTM"/>
    <property type="match status" value="1"/>
</dbReference>
<dbReference type="GO" id="GO:0008488">
    <property type="term" value="F:gamma-glutamyl carboxylase activity"/>
    <property type="evidence" value="ECO:0007669"/>
    <property type="project" value="InterPro"/>
</dbReference>
<reference evidence="9 10" key="1">
    <citation type="submission" date="2020-02" db="EMBL/GenBank/DDBJ databases">
        <title>Complete genome sequence of Flavobacteriaceae bacterium.</title>
        <authorList>
            <person name="Kim S.-J."/>
            <person name="Kim Y.-S."/>
            <person name="Kim K.-H."/>
        </authorList>
    </citation>
    <scope>NUCLEOTIDE SEQUENCE [LARGE SCALE GENOMIC DNA]</scope>
    <source>
        <strain evidence="9 10">RR4-40</strain>
    </source>
</reference>
<dbReference type="Pfam" id="PF05090">
    <property type="entry name" value="HTTM"/>
    <property type="match status" value="1"/>
</dbReference>
<dbReference type="PANTHER" id="PTHR12639:SF7">
    <property type="entry name" value="HTTM DOMAIN-CONTAINING PROTEIN"/>
    <property type="match status" value="1"/>
</dbReference>
<evidence type="ECO:0000256" key="7">
    <source>
        <dbReference type="SAM" id="Phobius"/>
    </source>
</evidence>
<dbReference type="InterPro" id="IPR053935">
    <property type="entry name" value="VKGC_lumenal_dom"/>
</dbReference>
<evidence type="ECO:0000256" key="5">
    <source>
        <dbReference type="ARBA" id="ARBA00023157"/>
    </source>
</evidence>
<evidence type="ECO:0000256" key="4">
    <source>
        <dbReference type="ARBA" id="ARBA00023136"/>
    </source>
</evidence>
<gene>
    <name evidence="9" type="ORF">G5B37_06100</name>
</gene>
<feature type="transmembrane region" description="Helical" evidence="7">
    <location>
        <begin position="246"/>
        <end position="266"/>
    </location>
</feature>
<feature type="transmembrane region" description="Helical" evidence="7">
    <location>
        <begin position="331"/>
        <end position="352"/>
    </location>
</feature>
<dbReference type="KEGG" id="mgel:G5B37_06100"/>
<keyword evidence="10" id="KW-1185">Reference proteome</keyword>
<evidence type="ECO:0000313" key="10">
    <source>
        <dbReference type="Proteomes" id="UP000505306"/>
    </source>
</evidence>
<feature type="domain" description="HTTM-like" evidence="8">
    <location>
        <begin position="10"/>
        <end position="270"/>
    </location>
</feature>
<dbReference type="GO" id="GO:0019842">
    <property type="term" value="F:vitamin binding"/>
    <property type="evidence" value="ECO:0007669"/>
    <property type="project" value="TreeGrafter"/>
</dbReference>
<dbReference type="PANTHER" id="PTHR12639">
    <property type="entry name" value="VITAMIN K-DEPENDENT GAMMA-CARBOXYLASE"/>
    <property type="match status" value="1"/>
</dbReference>
<dbReference type="InterPro" id="IPR053934">
    <property type="entry name" value="HTTM_dom"/>
</dbReference>
<keyword evidence="6" id="KW-0456">Lyase</keyword>
<dbReference type="AlphaFoldDB" id="A0A6G6GKU8"/>
<dbReference type="Proteomes" id="UP000505306">
    <property type="component" value="Chromosome"/>
</dbReference>
<dbReference type="RefSeq" id="WP_164679173.1">
    <property type="nucleotide sequence ID" value="NZ_CP049057.1"/>
</dbReference>
<dbReference type="EMBL" id="CP049057">
    <property type="protein sequence ID" value="QIE59144.1"/>
    <property type="molecule type" value="Genomic_DNA"/>
</dbReference>
<name>A0A6G6GKU8_9FLAO</name>
<evidence type="ECO:0000256" key="6">
    <source>
        <dbReference type="ARBA" id="ARBA00023239"/>
    </source>
</evidence>
<evidence type="ECO:0000256" key="2">
    <source>
        <dbReference type="ARBA" id="ARBA00022692"/>
    </source>
</evidence>